<keyword evidence="2" id="KW-1185">Reference proteome</keyword>
<proteinExistence type="predicted"/>
<dbReference type="OrthoDB" id="10266508at2759"/>
<dbReference type="EMBL" id="PDNB01000070">
    <property type="protein sequence ID" value="PGH11632.1"/>
    <property type="molecule type" value="Genomic_DNA"/>
</dbReference>
<accession>A0A2B7XSM4</accession>
<evidence type="ECO:0000313" key="2">
    <source>
        <dbReference type="Proteomes" id="UP000223968"/>
    </source>
</evidence>
<organism evidence="1 2">
    <name type="scientific">Helicocarpus griseus UAMH5409</name>
    <dbReference type="NCBI Taxonomy" id="1447875"/>
    <lineage>
        <taxon>Eukaryota</taxon>
        <taxon>Fungi</taxon>
        <taxon>Dikarya</taxon>
        <taxon>Ascomycota</taxon>
        <taxon>Pezizomycotina</taxon>
        <taxon>Eurotiomycetes</taxon>
        <taxon>Eurotiomycetidae</taxon>
        <taxon>Onygenales</taxon>
        <taxon>Ajellomycetaceae</taxon>
        <taxon>Helicocarpus</taxon>
    </lineage>
</organism>
<protein>
    <recommendedName>
        <fullName evidence="3">Response regulatory domain-containing protein</fullName>
    </recommendedName>
</protein>
<comment type="caution">
    <text evidence="1">The sequence shown here is derived from an EMBL/GenBank/DDBJ whole genome shotgun (WGS) entry which is preliminary data.</text>
</comment>
<reference evidence="1 2" key="1">
    <citation type="submission" date="2017-10" db="EMBL/GenBank/DDBJ databases">
        <title>Comparative genomics in systemic dimorphic fungi from Ajellomycetaceae.</title>
        <authorList>
            <person name="Munoz J.F."/>
            <person name="Mcewen J.G."/>
            <person name="Clay O.K."/>
            <person name="Cuomo C.A."/>
        </authorList>
    </citation>
    <scope>NUCLEOTIDE SEQUENCE [LARGE SCALE GENOMIC DNA]</scope>
    <source>
        <strain evidence="1 2">UAMH5409</strain>
    </source>
</reference>
<sequence length="67" mass="7777">MIREWEQKHNVPRTPIIGAIASNWHREKCVSFGMDEVILKPLREKTLQDSLRQYAKGPTPKDNSTMV</sequence>
<evidence type="ECO:0008006" key="3">
    <source>
        <dbReference type="Google" id="ProtNLM"/>
    </source>
</evidence>
<dbReference type="Proteomes" id="UP000223968">
    <property type="component" value="Unassembled WGS sequence"/>
</dbReference>
<dbReference type="AlphaFoldDB" id="A0A2B7XSM4"/>
<gene>
    <name evidence="1" type="ORF">AJ79_04772</name>
</gene>
<dbReference type="SUPFAM" id="SSF52172">
    <property type="entry name" value="CheY-like"/>
    <property type="match status" value="1"/>
</dbReference>
<name>A0A2B7XSM4_9EURO</name>
<dbReference type="Gene3D" id="3.40.50.2300">
    <property type="match status" value="1"/>
</dbReference>
<evidence type="ECO:0000313" key="1">
    <source>
        <dbReference type="EMBL" id="PGH11632.1"/>
    </source>
</evidence>
<dbReference type="InterPro" id="IPR011006">
    <property type="entry name" value="CheY-like_superfamily"/>
</dbReference>